<keyword evidence="4" id="KW-1185">Reference proteome</keyword>
<protein>
    <recommendedName>
        <fullName evidence="2">PB1 domain-containing protein</fullName>
    </recommendedName>
</protein>
<feature type="region of interest" description="Disordered" evidence="1">
    <location>
        <begin position="394"/>
        <end position="595"/>
    </location>
</feature>
<feature type="region of interest" description="Disordered" evidence="1">
    <location>
        <begin position="263"/>
        <end position="294"/>
    </location>
</feature>
<feature type="compositionally biased region" description="Pro residues" evidence="1">
    <location>
        <begin position="482"/>
        <end position="491"/>
    </location>
</feature>
<evidence type="ECO:0000313" key="3">
    <source>
        <dbReference type="EMBL" id="GLB35876.1"/>
    </source>
</evidence>
<proteinExistence type="predicted"/>
<feature type="compositionally biased region" description="Low complexity" evidence="1">
    <location>
        <begin position="562"/>
        <end position="576"/>
    </location>
</feature>
<dbReference type="PRINTS" id="PR01217">
    <property type="entry name" value="PRICHEXTENSN"/>
</dbReference>
<sequence>MATTLFKLTQPDGLTRRITFPNQPAWNELASKIAPLYAIPLDNVSVSYIDADNDQVTLSTQQELEDFYKTSHQPGQVIKFTVQDLASARQQRAQAPRTSNVRNTFGIGAFDIEDDWQTLPIPPISELGGIFATSNPTAFVEVVDSDASTVANRQDADHDRESTVPSSVHSSPGSPFIIPLDKGKTKVAEDDDISSTGSVLAEDAPPKPPVHVYDLSSAEQDKQHPFQPSPAVDTVTLPTPPVAAQSTPKVDARTIKTTVLGAADAAKEPTKEPTPQEEVADPPLPSFEPDGAGRPVPSLSDDIANLINTFNDVVGAHPELSEGIRNIMRNTATGTYWHGHREAISRAAQDIARETGRATESLRREAEAEAGRRVAEALGGIFYAISQTLGATYGANPQDTSAPPANGTAPRPETATSAPPEASASAQGGRPARPGPNFGPWMHRGASFGRWGQRVPPPPPFGPPRVPWGWRGDQTQTDVPLFAPPHAPPMPGSWQSWAPSPAPPPPPPPPPAPNPPPHTHKPTPQELRAQVDAAKAAYKAEKERYRREREERRKERERKARTVAVETPAPVTVTDTRAPRGPPARPPTPPVIAVHGKGRIPTHEVVSVHRRHTLAHSLSRHHGHDQGDLKSRAVHRITRRLADMGFTENAYPDLLSKIKQQLPADGVLTKDAEDNIVTTLLEELLAMSPKPSVPSGSASRDFPGTWH</sequence>
<organism evidence="3 4">
    <name type="scientific">Lyophyllum shimeji</name>
    <name type="common">Hon-shimeji</name>
    <name type="synonym">Tricholoma shimeji</name>
    <dbReference type="NCBI Taxonomy" id="47721"/>
    <lineage>
        <taxon>Eukaryota</taxon>
        <taxon>Fungi</taxon>
        <taxon>Dikarya</taxon>
        <taxon>Basidiomycota</taxon>
        <taxon>Agaricomycotina</taxon>
        <taxon>Agaricomycetes</taxon>
        <taxon>Agaricomycetidae</taxon>
        <taxon>Agaricales</taxon>
        <taxon>Tricholomatineae</taxon>
        <taxon>Lyophyllaceae</taxon>
        <taxon>Lyophyllum</taxon>
    </lineage>
</organism>
<feature type="compositionally biased region" description="Low complexity" evidence="1">
    <location>
        <begin position="408"/>
        <end position="426"/>
    </location>
</feature>
<feature type="compositionally biased region" description="Basic and acidic residues" evidence="1">
    <location>
        <begin position="538"/>
        <end position="560"/>
    </location>
</feature>
<feature type="compositionally biased region" description="Pro residues" evidence="1">
    <location>
        <begin position="455"/>
        <end position="466"/>
    </location>
</feature>
<feature type="compositionally biased region" description="Pro residues" evidence="1">
    <location>
        <begin position="580"/>
        <end position="590"/>
    </location>
</feature>
<dbReference type="Pfam" id="PF00564">
    <property type="entry name" value="PB1"/>
    <property type="match status" value="1"/>
</dbReference>
<name>A0A9P3UM08_LYOSH</name>
<accession>A0A9P3UM08</accession>
<feature type="compositionally biased region" description="Polar residues" evidence="1">
    <location>
        <begin position="394"/>
        <end position="403"/>
    </location>
</feature>
<dbReference type="Proteomes" id="UP001063166">
    <property type="component" value="Unassembled WGS sequence"/>
</dbReference>
<feature type="compositionally biased region" description="Pro residues" evidence="1">
    <location>
        <begin position="500"/>
        <end position="517"/>
    </location>
</feature>
<evidence type="ECO:0000259" key="2">
    <source>
        <dbReference type="SMART" id="SM00666"/>
    </source>
</evidence>
<feature type="domain" description="PB1" evidence="2">
    <location>
        <begin position="3"/>
        <end position="85"/>
    </location>
</feature>
<dbReference type="SUPFAM" id="SSF54277">
    <property type="entry name" value="CAD &amp; PB1 domains"/>
    <property type="match status" value="1"/>
</dbReference>
<dbReference type="InterPro" id="IPR000270">
    <property type="entry name" value="PB1_dom"/>
</dbReference>
<feature type="compositionally biased region" description="Low complexity" evidence="1">
    <location>
        <begin position="163"/>
        <end position="175"/>
    </location>
</feature>
<gene>
    <name evidence="3" type="ORF">LshimejAT787_0301640</name>
</gene>
<dbReference type="AlphaFoldDB" id="A0A9P3UM08"/>
<dbReference type="OrthoDB" id="661148at2759"/>
<dbReference type="EMBL" id="BRPK01000003">
    <property type="protein sequence ID" value="GLB35876.1"/>
    <property type="molecule type" value="Genomic_DNA"/>
</dbReference>
<reference evidence="3" key="1">
    <citation type="submission" date="2022-07" db="EMBL/GenBank/DDBJ databases">
        <title>The genome of Lyophyllum shimeji provides insight into the initial evolution of ectomycorrhizal fungal genome.</title>
        <authorList>
            <person name="Kobayashi Y."/>
            <person name="Shibata T."/>
            <person name="Hirakawa H."/>
            <person name="Shigenobu S."/>
            <person name="Nishiyama T."/>
            <person name="Yamada A."/>
            <person name="Hasebe M."/>
            <person name="Kawaguchi M."/>
        </authorList>
    </citation>
    <scope>NUCLEOTIDE SEQUENCE</scope>
    <source>
        <strain evidence="3">AT787</strain>
    </source>
</reference>
<dbReference type="Gene3D" id="3.10.20.90">
    <property type="entry name" value="Phosphatidylinositol 3-kinase Catalytic Subunit, Chain A, domain 1"/>
    <property type="match status" value="1"/>
</dbReference>
<evidence type="ECO:0000256" key="1">
    <source>
        <dbReference type="SAM" id="MobiDB-lite"/>
    </source>
</evidence>
<evidence type="ECO:0000313" key="4">
    <source>
        <dbReference type="Proteomes" id="UP001063166"/>
    </source>
</evidence>
<comment type="caution">
    <text evidence="3">The sequence shown here is derived from an EMBL/GenBank/DDBJ whole genome shotgun (WGS) entry which is preliminary data.</text>
</comment>
<feature type="region of interest" description="Disordered" evidence="1">
    <location>
        <begin position="688"/>
        <end position="707"/>
    </location>
</feature>
<feature type="region of interest" description="Disordered" evidence="1">
    <location>
        <begin position="150"/>
        <end position="210"/>
    </location>
</feature>
<dbReference type="SMART" id="SM00666">
    <property type="entry name" value="PB1"/>
    <property type="match status" value="1"/>
</dbReference>